<dbReference type="InterPro" id="IPR058901">
    <property type="entry name" value="ATRX_C"/>
</dbReference>
<dbReference type="InterPro" id="IPR011011">
    <property type="entry name" value="Znf_FYVE_PHD"/>
</dbReference>
<feature type="region of interest" description="Disordered" evidence="22">
    <location>
        <begin position="1275"/>
        <end position="1356"/>
    </location>
</feature>
<dbReference type="GO" id="GO:0005634">
    <property type="term" value="C:nucleus"/>
    <property type="evidence" value="ECO:0007669"/>
    <property type="project" value="UniProtKB-SubCell"/>
</dbReference>
<evidence type="ECO:0000313" key="26">
    <source>
        <dbReference type="Ensembl" id="ENSTNIP00000014766.1"/>
    </source>
</evidence>
<evidence type="ECO:0000259" key="23">
    <source>
        <dbReference type="PROSITE" id="PS51192"/>
    </source>
</evidence>
<feature type="compositionally biased region" description="Basic residues" evidence="22">
    <location>
        <begin position="803"/>
        <end position="812"/>
    </location>
</feature>
<evidence type="ECO:0000256" key="17">
    <source>
        <dbReference type="ARBA" id="ARBA00023204"/>
    </source>
</evidence>
<organism evidence="26 27">
    <name type="scientific">Tetraodon nigroviridis</name>
    <name type="common">Spotted green pufferfish</name>
    <name type="synonym">Chelonodon nigroviridis</name>
    <dbReference type="NCBI Taxonomy" id="99883"/>
    <lineage>
        <taxon>Eukaryota</taxon>
        <taxon>Metazoa</taxon>
        <taxon>Chordata</taxon>
        <taxon>Craniata</taxon>
        <taxon>Vertebrata</taxon>
        <taxon>Euteleostomi</taxon>
        <taxon>Actinopterygii</taxon>
        <taxon>Neopterygii</taxon>
        <taxon>Teleostei</taxon>
        <taxon>Neoteleostei</taxon>
        <taxon>Acanthomorphata</taxon>
        <taxon>Eupercaria</taxon>
        <taxon>Tetraodontiformes</taxon>
        <taxon>Tetradontoidea</taxon>
        <taxon>Tetraodontidae</taxon>
        <taxon>Tetraodon</taxon>
    </lineage>
</organism>
<evidence type="ECO:0000256" key="5">
    <source>
        <dbReference type="ARBA" id="ARBA00022454"/>
    </source>
</evidence>
<protein>
    <recommendedName>
        <fullName evidence="4">DNA helicase</fullName>
        <ecNumber evidence="4">3.6.4.12</ecNumber>
    </recommendedName>
    <alternativeName>
        <fullName evidence="19">ATP-dependent helicase ATRX</fullName>
    </alternativeName>
    <alternativeName>
        <fullName evidence="20">X-linked nuclear protein</fullName>
    </alternativeName>
</protein>
<feature type="compositionally biased region" description="Basic and acidic residues" evidence="22">
    <location>
        <begin position="1275"/>
        <end position="1299"/>
    </location>
</feature>
<dbReference type="SMART" id="SM00490">
    <property type="entry name" value="HELICc"/>
    <property type="match status" value="1"/>
</dbReference>
<dbReference type="InParanoid" id="H3D2M8"/>
<evidence type="ECO:0000256" key="16">
    <source>
        <dbReference type="ARBA" id="ARBA00023125"/>
    </source>
</evidence>
<dbReference type="GO" id="GO:0000781">
    <property type="term" value="C:chromosome, telomeric region"/>
    <property type="evidence" value="ECO:0007669"/>
    <property type="project" value="UniProtKB-SubCell"/>
</dbReference>
<keyword evidence="7" id="KW-0479">Metal-binding</keyword>
<feature type="compositionally biased region" description="Basic and acidic residues" evidence="22">
    <location>
        <begin position="1180"/>
        <end position="1201"/>
    </location>
</feature>
<evidence type="ECO:0000256" key="3">
    <source>
        <dbReference type="ARBA" id="ARBA00007025"/>
    </source>
</evidence>
<dbReference type="CDD" id="cd18793">
    <property type="entry name" value="SF2_C_SNF"/>
    <property type="match status" value="1"/>
</dbReference>
<evidence type="ECO:0000256" key="15">
    <source>
        <dbReference type="ARBA" id="ARBA00022895"/>
    </source>
</evidence>
<reference evidence="26" key="3">
    <citation type="submission" date="2025-09" db="UniProtKB">
        <authorList>
            <consortium name="Ensembl"/>
        </authorList>
    </citation>
    <scope>IDENTIFICATION</scope>
</reference>
<feature type="compositionally biased region" description="Basic and acidic residues" evidence="22">
    <location>
        <begin position="1128"/>
        <end position="1149"/>
    </location>
</feature>
<keyword evidence="18" id="KW-0539">Nucleus</keyword>
<reference evidence="27" key="1">
    <citation type="journal article" date="2004" name="Nature">
        <title>Genome duplication in the teleost fish Tetraodon nigroviridis reveals the early vertebrate proto-karyotype.</title>
        <authorList>
            <person name="Jaillon O."/>
            <person name="Aury J.-M."/>
            <person name="Brunet F."/>
            <person name="Petit J.-L."/>
            <person name="Stange-Thomann N."/>
            <person name="Mauceli E."/>
            <person name="Bouneau L."/>
            <person name="Fischer C."/>
            <person name="Ozouf-Costaz C."/>
            <person name="Bernot A."/>
            <person name="Nicaud S."/>
            <person name="Jaffe D."/>
            <person name="Fisher S."/>
            <person name="Lutfalla G."/>
            <person name="Dossat C."/>
            <person name="Segurens B."/>
            <person name="Dasilva C."/>
            <person name="Salanoubat M."/>
            <person name="Levy M."/>
            <person name="Boudet N."/>
            <person name="Castellano S."/>
            <person name="Anthouard V."/>
            <person name="Jubin C."/>
            <person name="Castelli V."/>
            <person name="Katinka M."/>
            <person name="Vacherie B."/>
            <person name="Biemont C."/>
            <person name="Skalli Z."/>
            <person name="Cattolico L."/>
            <person name="Poulain J."/>
            <person name="De Berardinis V."/>
            <person name="Cruaud C."/>
            <person name="Duprat S."/>
            <person name="Brottier P."/>
            <person name="Coutanceau J.-P."/>
            <person name="Gouzy J."/>
            <person name="Parra G."/>
            <person name="Lardier G."/>
            <person name="Chapple C."/>
            <person name="McKernan K.J."/>
            <person name="McEwan P."/>
            <person name="Bosak S."/>
            <person name="Kellis M."/>
            <person name="Volff J.-N."/>
            <person name="Guigo R."/>
            <person name="Zody M.C."/>
            <person name="Mesirov J."/>
            <person name="Lindblad-Toh K."/>
            <person name="Birren B."/>
            <person name="Nusbaum C."/>
            <person name="Kahn D."/>
            <person name="Robinson-Rechavi M."/>
            <person name="Laudet V."/>
            <person name="Schachter V."/>
            <person name="Quetier F."/>
            <person name="Saurin W."/>
            <person name="Scarpelli C."/>
            <person name="Wincker P."/>
            <person name="Lander E.S."/>
            <person name="Weissenbach J."/>
            <person name="Roest Crollius H."/>
        </authorList>
    </citation>
    <scope>NUCLEOTIDE SEQUENCE [LARGE SCALE GENOMIC DNA]</scope>
</reference>
<feature type="compositionally biased region" description="Polar residues" evidence="22">
    <location>
        <begin position="576"/>
        <end position="588"/>
    </location>
</feature>
<feature type="compositionally biased region" description="Low complexity" evidence="22">
    <location>
        <begin position="564"/>
        <end position="575"/>
    </location>
</feature>
<dbReference type="InterPro" id="IPR044574">
    <property type="entry name" value="ARIP4-like"/>
</dbReference>
<evidence type="ECO:0000256" key="20">
    <source>
        <dbReference type="ARBA" id="ARBA00043074"/>
    </source>
</evidence>
<dbReference type="PANTHER" id="PTHR45797:SF3">
    <property type="entry name" value="TRANSCRIPTIONAL REGULATOR ATRX HOMOLOG"/>
    <property type="match status" value="1"/>
</dbReference>
<keyword evidence="11" id="KW-0378">Hydrolase</keyword>
<evidence type="ECO:0000259" key="24">
    <source>
        <dbReference type="PROSITE" id="PS51194"/>
    </source>
</evidence>
<comment type="subcellular location">
    <subcellularLocation>
        <location evidence="2">Chromosome</location>
        <location evidence="2">Telomere</location>
    </subcellularLocation>
    <subcellularLocation>
        <location evidence="1">Nucleus</location>
    </subcellularLocation>
</comment>
<keyword evidence="5" id="KW-0158">Chromosome</keyword>
<dbReference type="GO" id="GO:0006281">
    <property type="term" value="P:DNA repair"/>
    <property type="evidence" value="ECO:0007669"/>
    <property type="project" value="UniProtKB-KW"/>
</dbReference>
<evidence type="ECO:0000256" key="13">
    <source>
        <dbReference type="ARBA" id="ARBA00022833"/>
    </source>
</evidence>
<dbReference type="SUPFAM" id="SSF57903">
    <property type="entry name" value="FYVE/PHD zinc finger"/>
    <property type="match status" value="1"/>
</dbReference>
<reference evidence="26" key="2">
    <citation type="submission" date="2025-08" db="UniProtKB">
        <authorList>
            <consortium name="Ensembl"/>
        </authorList>
    </citation>
    <scope>IDENTIFICATION</scope>
</reference>
<feature type="compositionally biased region" description="Low complexity" evidence="22">
    <location>
        <begin position="719"/>
        <end position="728"/>
    </location>
</feature>
<dbReference type="GO" id="GO:0008270">
    <property type="term" value="F:zinc ion binding"/>
    <property type="evidence" value="ECO:0007669"/>
    <property type="project" value="UniProtKB-KW"/>
</dbReference>
<name>H3D2M8_TETNG</name>
<dbReference type="InterPro" id="IPR038718">
    <property type="entry name" value="SNF2-like_sf"/>
</dbReference>
<dbReference type="Proteomes" id="UP000007303">
    <property type="component" value="Unassembled WGS sequence"/>
</dbReference>
<evidence type="ECO:0000256" key="14">
    <source>
        <dbReference type="ARBA" id="ARBA00022840"/>
    </source>
</evidence>
<evidence type="ECO:0000256" key="11">
    <source>
        <dbReference type="ARBA" id="ARBA00022801"/>
    </source>
</evidence>
<feature type="region of interest" description="Disordered" evidence="22">
    <location>
        <begin position="1180"/>
        <end position="1237"/>
    </location>
</feature>
<feature type="compositionally biased region" description="Basic and acidic residues" evidence="22">
    <location>
        <begin position="1317"/>
        <end position="1356"/>
    </location>
</feature>
<keyword evidence="16" id="KW-0238">DNA-binding</keyword>
<dbReference type="Ensembl" id="ENSTNIT00000014966.1">
    <property type="protein sequence ID" value="ENSTNIP00000014766.1"/>
    <property type="gene ID" value="ENSTNIG00000011811.1"/>
</dbReference>
<dbReference type="PROSITE" id="PS51192">
    <property type="entry name" value="HELICASE_ATP_BIND_1"/>
    <property type="match status" value="1"/>
</dbReference>
<evidence type="ECO:0000256" key="18">
    <source>
        <dbReference type="ARBA" id="ARBA00023242"/>
    </source>
</evidence>
<feature type="domain" description="Helicase C-terminal" evidence="24">
    <location>
        <begin position="1822"/>
        <end position="1998"/>
    </location>
</feature>
<dbReference type="InterPro" id="IPR014001">
    <property type="entry name" value="Helicase_ATP-bd"/>
</dbReference>
<dbReference type="SMART" id="SM00487">
    <property type="entry name" value="DEXDc"/>
    <property type="match status" value="1"/>
</dbReference>
<dbReference type="STRING" id="99883.ENSTNIP00000014766"/>
<feature type="domain" description="Helicase ATP-binding" evidence="23">
    <location>
        <begin position="1410"/>
        <end position="1596"/>
    </location>
</feature>
<evidence type="ECO:0000256" key="12">
    <source>
        <dbReference type="ARBA" id="ARBA00022806"/>
    </source>
</evidence>
<evidence type="ECO:0000256" key="9">
    <source>
        <dbReference type="ARBA" id="ARBA00022763"/>
    </source>
</evidence>
<keyword evidence="10" id="KW-0863">Zinc-finger</keyword>
<evidence type="ECO:0000313" key="27">
    <source>
        <dbReference type="Proteomes" id="UP000007303"/>
    </source>
</evidence>
<keyword evidence="12" id="KW-0347">Helicase</keyword>
<dbReference type="PANTHER" id="PTHR45797">
    <property type="entry name" value="RAD54-LIKE"/>
    <property type="match status" value="1"/>
</dbReference>
<dbReference type="GO" id="GO:0003677">
    <property type="term" value="F:DNA binding"/>
    <property type="evidence" value="ECO:0007669"/>
    <property type="project" value="UniProtKB-KW"/>
</dbReference>
<evidence type="ECO:0000256" key="10">
    <source>
        <dbReference type="ARBA" id="ARBA00022771"/>
    </source>
</evidence>
<dbReference type="Gene3D" id="1.20.120.850">
    <property type="entry name" value="SWI2/SNF2 ATPases, N-terminal domain"/>
    <property type="match status" value="1"/>
</dbReference>
<evidence type="ECO:0000256" key="21">
    <source>
        <dbReference type="ARBA" id="ARBA00047995"/>
    </source>
</evidence>
<dbReference type="GO" id="GO:0016887">
    <property type="term" value="F:ATP hydrolysis activity"/>
    <property type="evidence" value="ECO:0007669"/>
    <property type="project" value="InterPro"/>
</dbReference>
<accession>H3D2M8</accession>
<dbReference type="Gene3D" id="3.40.50.10810">
    <property type="entry name" value="Tandem AAA-ATPase domain"/>
    <property type="match status" value="1"/>
</dbReference>
<dbReference type="FunFam" id="3.40.50.10810:FF:000011">
    <property type="entry name" value="Transcriptional regulator ATRX homolog"/>
    <property type="match status" value="1"/>
</dbReference>
<feature type="domain" description="PHD-type" evidence="25">
    <location>
        <begin position="148"/>
        <end position="282"/>
    </location>
</feature>
<dbReference type="SUPFAM" id="SSF52540">
    <property type="entry name" value="P-loop containing nucleoside triphosphate hydrolases"/>
    <property type="match status" value="2"/>
</dbReference>
<dbReference type="Pfam" id="PF17981">
    <property type="entry name" value="ADD_ATRX"/>
    <property type="match status" value="1"/>
</dbReference>
<keyword evidence="15" id="KW-0779">Telomere</keyword>
<dbReference type="HOGENOM" id="CLU_000863_1_0_1"/>
<dbReference type="EC" id="3.6.4.12" evidence="4"/>
<feature type="region of interest" description="Disordered" evidence="22">
    <location>
        <begin position="434"/>
        <end position="470"/>
    </location>
</feature>
<dbReference type="GO" id="GO:0140719">
    <property type="term" value="P:constitutive heterochromatin formation"/>
    <property type="evidence" value="ECO:0007669"/>
    <property type="project" value="UniProtKB-ARBA"/>
</dbReference>
<dbReference type="OMA" id="HSGMDGN"/>
<dbReference type="Gene3D" id="3.40.50.300">
    <property type="entry name" value="P-loop containing nucleotide triphosphate hydrolases"/>
    <property type="match status" value="2"/>
</dbReference>
<evidence type="ECO:0000256" key="22">
    <source>
        <dbReference type="SAM" id="MobiDB-lite"/>
    </source>
</evidence>
<dbReference type="InterPro" id="IPR025766">
    <property type="entry name" value="ADD"/>
</dbReference>
<feature type="region of interest" description="Disordered" evidence="22">
    <location>
        <begin position="800"/>
        <end position="819"/>
    </location>
</feature>
<comment type="similarity">
    <text evidence="3">Belongs to the SNF2/RAD54 helicase family.</text>
</comment>
<dbReference type="GO" id="GO:0005524">
    <property type="term" value="F:ATP binding"/>
    <property type="evidence" value="ECO:0007669"/>
    <property type="project" value="UniProtKB-KW"/>
</dbReference>
<evidence type="ECO:0000256" key="6">
    <source>
        <dbReference type="ARBA" id="ARBA00022553"/>
    </source>
</evidence>
<evidence type="ECO:0000256" key="4">
    <source>
        <dbReference type="ARBA" id="ARBA00012551"/>
    </source>
</evidence>
<evidence type="ECO:0000259" key="25">
    <source>
        <dbReference type="PROSITE" id="PS51533"/>
    </source>
</evidence>
<dbReference type="InterPro" id="IPR041430">
    <property type="entry name" value="ADD_ATRX"/>
</dbReference>
<dbReference type="InterPro" id="IPR049730">
    <property type="entry name" value="SNF2/RAD54-like_C"/>
</dbReference>
<keyword evidence="17" id="KW-0234">DNA repair</keyword>
<feature type="region of interest" description="Disordered" evidence="22">
    <location>
        <begin position="490"/>
        <end position="744"/>
    </location>
</feature>
<dbReference type="InterPro" id="IPR027417">
    <property type="entry name" value="P-loop_NTPase"/>
</dbReference>
<keyword evidence="13" id="KW-0862">Zinc</keyword>
<feature type="compositionally biased region" description="Basic residues" evidence="22">
    <location>
        <begin position="690"/>
        <end position="701"/>
    </location>
</feature>
<comment type="catalytic activity">
    <reaction evidence="21">
        <text>ATP + H2O = ADP + phosphate + H(+)</text>
        <dbReference type="Rhea" id="RHEA:13065"/>
        <dbReference type="ChEBI" id="CHEBI:15377"/>
        <dbReference type="ChEBI" id="CHEBI:15378"/>
        <dbReference type="ChEBI" id="CHEBI:30616"/>
        <dbReference type="ChEBI" id="CHEBI:43474"/>
        <dbReference type="ChEBI" id="CHEBI:456216"/>
        <dbReference type="EC" id="3.6.4.12"/>
    </reaction>
</comment>
<dbReference type="PROSITE" id="PS51194">
    <property type="entry name" value="HELICASE_CTER"/>
    <property type="match status" value="1"/>
</dbReference>
<dbReference type="GeneTree" id="ENSGT00940000155902"/>
<dbReference type="InterPro" id="IPR013083">
    <property type="entry name" value="Znf_RING/FYVE/PHD"/>
</dbReference>
<dbReference type="Pfam" id="PF00176">
    <property type="entry name" value="SNF2-rel_dom"/>
    <property type="match status" value="1"/>
</dbReference>
<dbReference type="PROSITE" id="PS51533">
    <property type="entry name" value="ADD"/>
    <property type="match status" value="1"/>
</dbReference>
<evidence type="ECO:0000256" key="19">
    <source>
        <dbReference type="ARBA" id="ARBA00031106"/>
    </source>
</evidence>
<keyword evidence="9" id="KW-0227">DNA damage</keyword>
<proteinExistence type="inferred from homology"/>
<feature type="compositionally biased region" description="Basic and acidic residues" evidence="22">
    <location>
        <begin position="491"/>
        <end position="536"/>
    </location>
</feature>
<keyword evidence="27" id="KW-1185">Reference proteome</keyword>
<feature type="region of interest" description="Disordered" evidence="22">
    <location>
        <begin position="767"/>
        <end position="794"/>
    </location>
</feature>
<dbReference type="Pfam" id="PF26143">
    <property type="entry name" value="ATRX_C"/>
    <property type="match status" value="1"/>
</dbReference>
<evidence type="ECO:0000256" key="1">
    <source>
        <dbReference type="ARBA" id="ARBA00004123"/>
    </source>
</evidence>
<dbReference type="InterPro" id="IPR001650">
    <property type="entry name" value="Helicase_C-like"/>
</dbReference>
<keyword evidence="6" id="KW-0597">Phosphoprotein</keyword>
<keyword evidence="8" id="KW-0547">Nucleotide-binding</keyword>
<dbReference type="InterPro" id="IPR000330">
    <property type="entry name" value="SNF2_N"/>
</dbReference>
<dbReference type="Pfam" id="PF00271">
    <property type="entry name" value="Helicase_C"/>
    <property type="match status" value="1"/>
</dbReference>
<evidence type="ECO:0000256" key="2">
    <source>
        <dbReference type="ARBA" id="ARBA00004574"/>
    </source>
</evidence>
<keyword evidence="14" id="KW-0067">ATP-binding</keyword>
<dbReference type="CDD" id="cd11726">
    <property type="entry name" value="ADDz_ATRX"/>
    <property type="match status" value="1"/>
</dbReference>
<feature type="region of interest" description="Disordered" evidence="22">
    <location>
        <begin position="1117"/>
        <end position="1168"/>
    </location>
</feature>
<dbReference type="Gene3D" id="3.30.40.10">
    <property type="entry name" value="Zinc/RING finger domain, C3HC4 (zinc finger)"/>
    <property type="match status" value="1"/>
</dbReference>
<evidence type="ECO:0000256" key="8">
    <source>
        <dbReference type="ARBA" id="ARBA00022741"/>
    </source>
</evidence>
<sequence length="2217" mass="250128">SNSSSKLNVLVNKLHQYLAQSTVEDNKHKAASRDADDIQRFYFVMGNESAFCFSGLAKICSAENQTSQGVAQSSRKPSVVIKHSGLDESGDSNASEGSDFLLNANGHLDITSLPKGTVLVRPEPAGNGRDDFRGPEFCSRRPGVLSRRRGESERMENVSCTACGRQVNHFHRDSLFRHPMLKVLVCKACYKYYLSDDISRDGDGMDEQCRWCAEGGNLICCDYCSNAFKKCILRNLGRKELSDIVASKWSCYVCSPEPLFALVSACDKILENTENLSAQRCRQNPGGPLPQNIPSDRWDHTGMDGNVIFNYSTLQVSKGATKTAKHLIDSTNILNRTFVTFIRTVTNKRTPEVRNLYLNSFLAVVKGLRKTLTALEESLKEEFSDLDVANRWEKVLSGDFSAKAATEANIQLDTADERRLFDLQKLAAEHLVDEDSNPKCSTAGKPAHGFTGENTDDPGAQEINPKLSESGVNMTKKLVVKLTPVTVNREPTADPLRKTNRREKSGEMSLSEVKETIICDADTKPHSDKPVDESGTRRFPRLKITPLRRPSDVKDKTSVSGANSDSDSYQEGSSSTPPAQNSEAQSLNGIRDNSDSDEVPVALIDRAALAQSSDEPQSEEDGAKVSKVANKCMFWLNRSSSMSPDQMRRKRKLLDSSPKLLSGKRRVKTRRESGIESSSDEQDSQENTRSLRKTPHVKRGKKEAGRTQAGPSKEKAGQESTESSSSSSEDVHDDEASSDDQKMKPITEDVTLMGAAAFHQSSGVFWVGDEEPSQSGPLWTAEDDDDPENRYGSKSLDADIKQQHPRCRRKTAPSKTNPCVIPNSLRIKTRLSTSKRPRRSCSRAPKIKHKQLHFTLKIADFQLSHLWCEKNFSLLHLCHFDFGVIQARVFMKDLTSSSVQFQPGTERFSTLNLYLCAQKPDTCQLCKSRREKNEQWESTLARFEQDTVSSLLPSCGGSPGPIIECVTKPFYNKYSRKHCTFFSRTYHFRDAKHALELLNRLLCRENSQRSSSCLMALIPVTSGIFQADISKASCSLHVDDRVVLRNKGGGGKLECKNGAFNDIHPFQVGFSHSTADSVASDQHPVVCFRLWSEENEENKIAKKILLAQIKANLSASDDMSWDDETQTDDSKSDGDQEVKEDSDEDKAPHGDAGGDATSDSSEGEPPKANSRHWLLHQKMAVEERSSRHKTASERTGERPKQQDQSSDGVTEDEESVLEDHWISDEMSVSEGESADELQRSWQKLTYNLEMSTKSELKLVLVNVDMCGLITSRLSTEVKEEPSSCEQKQQEPKQSDKEDANSEPSVKGTPKGRRKIRKIMDDENLRSETQEALREEEERCKRLADRDSQMEDRREVSEDSFSVTTKLILDQDEETKTPLVQVHRDLVTSLKPHQVDGVQFMWDCCCESVKEANSSHGSGCILAHCMGLGKTLQVVTFFHTVLLSENLKFRTALVICPLNTVLNWVYEFKKWQRNMGSERVDVQHLVRVKDLPGRLRALQKWYREGGVMIMGYEMYRLLSQTAKTNDEVWRNELKGILVNPGPDFVVCDEGHILRNDASGISKALNAIKTRRRVVLTGTPLQNNLVEYHCMVNFIKNDLLGSLREFRNRFINPIQNGQCADSTSRDVRVMKKRAHVLHAMLAGCVQRKDYSVLAEFLPPKQEFVIAVRITPLQCKLYRYYLDHITAVSSKAADVQVRTSANLFKDFQVLSQIWNHPWCLQLNWEKKVSQCDLTEPRLQEKSRKCGDTGAAVAQSNNDIKVHIFKKTFSGVGVNKEEAGPGLGSVSTKAPAGEGTSDGNKRWFRNLLTGDAKIMEHSGKMVLLFKILRMAEELEEKVLVFSQFLLSLDLIERYLQTSHAATGLSSSVKVITVSRWEKNVDYFRIDGSVGPQLRKKWADEFNNAANNRCKLLLISTKAGSLGINLVAASRVVIFDASWNPSYDVQSVYRVYRFGQVRPVFVYRFLAQGTMEEKIYDRQVTKQSLSNRVVDQQQIERHFTLHELTELYTFTPELLDEPKSQKSRRSRSALPKEKILTELLNSCKDQIVSFHEHESLLDHKVEEELSESERRAAWAEYKAEKGHLCSKYERHCFWFPQSATAPGPVSLSQSEDNLDTKTDTQLFVPQLNMRLQELLNKTRVTVTNAFLSLNNLKSHSLEQYIFQLRQQYPQLPEEVVKAKGQDWKALDEKERERRRAFCQDILQHQQELTCRIQTILNSRRAQ</sequence>
<evidence type="ECO:0000256" key="7">
    <source>
        <dbReference type="ARBA" id="ARBA00022723"/>
    </source>
</evidence>
<dbReference type="GO" id="GO:0003678">
    <property type="term" value="F:DNA helicase activity"/>
    <property type="evidence" value="ECO:0007669"/>
    <property type="project" value="UniProtKB-EC"/>
</dbReference>